<evidence type="ECO:0000256" key="1">
    <source>
        <dbReference type="SAM" id="SignalP"/>
    </source>
</evidence>
<dbReference type="Gene3D" id="2.120.10.10">
    <property type="match status" value="1"/>
</dbReference>
<evidence type="ECO:0000313" key="2">
    <source>
        <dbReference type="EMBL" id="ATB33822.1"/>
    </source>
</evidence>
<dbReference type="SUPFAM" id="SSF50939">
    <property type="entry name" value="Sialidases"/>
    <property type="match status" value="1"/>
</dbReference>
<dbReference type="InterPro" id="IPR015943">
    <property type="entry name" value="WD40/YVTN_repeat-like_dom_sf"/>
</dbReference>
<dbReference type="InterPro" id="IPR036278">
    <property type="entry name" value="Sialidase_sf"/>
</dbReference>
<dbReference type="KEGG" id="mbd:MEBOL_007320"/>
<keyword evidence="3" id="KW-1185">Reference proteome</keyword>
<dbReference type="EMBL" id="CP022163">
    <property type="protein sequence ID" value="ATB33822.1"/>
    <property type="molecule type" value="Genomic_DNA"/>
</dbReference>
<organism evidence="2 3">
    <name type="scientific">Melittangium boletus DSM 14713</name>
    <dbReference type="NCBI Taxonomy" id="1294270"/>
    <lineage>
        <taxon>Bacteria</taxon>
        <taxon>Pseudomonadati</taxon>
        <taxon>Myxococcota</taxon>
        <taxon>Myxococcia</taxon>
        <taxon>Myxococcales</taxon>
        <taxon>Cystobacterineae</taxon>
        <taxon>Archangiaceae</taxon>
        <taxon>Melittangium</taxon>
    </lineage>
</organism>
<accession>A0A250IRE4</accession>
<keyword evidence="1" id="KW-0732">Signal</keyword>
<dbReference type="AlphaFoldDB" id="A0A250IRE4"/>
<dbReference type="CDD" id="cd15482">
    <property type="entry name" value="Sialidase_non-viral"/>
    <property type="match status" value="1"/>
</dbReference>
<dbReference type="Proteomes" id="UP000217289">
    <property type="component" value="Chromosome"/>
</dbReference>
<evidence type="ECO:0000313" key="3">
    <source>
        <dbReference type="Proteomes" id="UP000217289"/>
    </source>
</evidence>
<sequence>MLRRVHHRTALFLAVLLLSTASLAAPFPDVLEASPAQATPGLQVVFTNTTHRFLTVAPSGTAYALKLGDSTSRLYASTDGARTWTLKGRTPLGGSFHVISALADGTLLADIERAGAHYLARSSDGGASWSEVLALGNYRLLTSRNIAELDGTVYLLEYQAFTSQNAPLRLHASGDQGRTWKVRQVFEGHRHGHGLAVDPARHALWAFFGDNIQQSAILRSTSKGSNWKRVLSGQQALVVTAAVLDDGSLLYAQDINWLPGRPHIAQLSPDGTYVELNPLSGAAYSTYRLRAGGFVAGVAREPLGDAYAPSEESAHVWASLDGVDWVALLHYPRLNPNENVRADVYEELPSGLLVLQLQNARGFGPGGMGYQLVRFLRP</sequence>
<reference evidence="2 3" key="1">
    <citation type="submission" date="2017-06" db="EMBL/GenBank/DDBJ databases">
        <authorList>
            <person name="Kim H.J."/>
            <person name="Triplett B.A."/>
        </authorList>
    </citation>
    <scope>NUCLEOTIDE SEQUENCE [LARGE SCALE GENOMIC DNA]</scope>
    <source>
        <strain evidence="2 3">DSM 14713</strain>
    </source>
</reference>
<feature type="signal peptide" evidence="1">
    <location>
        <begin position="1"/>
        <end position="24"/>
    </location>
</feature>
<name>A0A250IRE4_9BACT</name>
<protein>
    <submittedName>
        <fullName evidence="2">Uncharacterized protein</fullName>
    </submittedName>
</protein>
<dbReference type="Gene3D" id="2.130.10.10">
    <property type="entry name" value="YVTN repeat-like/Quinoprotein amine dehydrogenase"/>
    <property type="match status" value="1"/>
</dbReference>
<proteinExistence type="predicted"/>
<gene>
    <name evidence="2" type="ORF">MEBOL_007320</name>
</gene>
<dbReference type="RefSeq" id="WP_179956353.1">
    <property type="nucleotide sequence ID" value="NZ_CP022163.1"/>
</dbReference>
<feature type="chain" id="PRO_5012558135" evidence="1">
    <location>
        <begin position="25"/>
        <end position="378"/>
    </location>
</feature>